<dbReference type="CDD" id="cd02947">
    <property type="entry name" value="TRX_family"/>
    <property type="match status" value="1"/>
</dbReference>
<dbReference type="EMBL" id="JAGDYL010000005">
    <property type="protein sequence ID" value="MBO1804508.1"/>
    <property type="molecule type" value="Genomic_DNA"/>
</dbReference>
<proteinExistence type="predicted"/>
<dbReference type="InterPro" id="IPR013766">
    <property type="entry name" value="Thioredoxin_domain"/>
</dbReference>
<dbReference type="Proteomes" id="UP000664398">
    <property type="component" value="Unassembled WGS sequence"/>
</dbReference>
<sequence>MTTFTLTAASFTETVTARGAIVVCAASPDEEASRSFAPVYAQVAATHPGLPFGTIDITAEPDLAARLTATTVPLVLVYRDGLRVFSRLGPIPEAELEQMITDAQQLDMEAYRASLQGLTAD</sequence>
<dbReference type="Pfam" id="PF00085">
    <property type="entry name" value="Thioredoxin"/>
    <property type="match status" value="1"/>
</dbReference>
<organism evidence="2 3">
    <name type="scientific">Leucobacter ruminantium</name>
    <dbReference type="NCBI Taxonomy" id="1289170"/>
    <lineage>
        <taxon>Bacteria</taxon>
        <taxon>Bacillati</taxon>
        <taxon>Actinomycetota</taxon>
        <taxon>Actinomycetes</taxon>
        <taxon>Micrococcales</taxon>
        <taxon>Microbacteriaceae</taxon>
        <taxon>Leucobacter</taxon>
    </lineage>
</organism>
<protein>
    <submittedName>
        <fullName evidence="2">Thioredoxin family protein</fullName>
    </submittedName>
</protein>
<dbReference type="RefSeq" id="WP_208044988.1">
    <property type="nucleotide sequence ID" value="NZ_JAGDYL010000005.1"/>
</dbReference>
<accession>A0A939LX19</accession>
<dbReference type="SUPFAM" id="SSF52833">
    <property type="entry name" value="Thioredoxin-like"/>
    <property type="match status" value="1"/>
</dbReference>
<feature type="domain" description="Thioredoxin" evidence="1">
    <location>
        <begin position="4"/>
        <end position="101"/>
    </location>
</feature>
<evidence type="ECO:0000313" key="3">
    <source>
        <dbReference type="Proteomes" id="UP000664398"/>
    </source>
</evidence>
<evidence type="ECO:0000313" key="2">
    <source>
        <dbReference type="EMBL" id="MBO1804508.1"/>
    </source>
</evidence>
<dbReference type="Gene3D" id="3.40.30.10">
    <property type="entry name" value="Glutaredoxin"/>
    <property type="match status" value="1"/>
</dbReference>
<keyword evidence="3" id="KW-1185">Reference proteome</keyword>
<dbReference type="InterPro" id="IPR036249">
    <property type="entry name" value="Thioredoxin-like_sf"/>
</dbReference>
<dbReference type="AlphaFoldDB" id="A0A939LX19"/>
<name>A0A939LX19_9MICO</name>
<reference evidence="2" key="1">
    <citation type="submission" date="2021-03" db="EMBL/GenBank/DDBJ databases">
        <title>Leucobacter chromiisoli sp. nov., isolated from chromium-containing soil of chemical plant.</title>
        <authorList>
            <person name="Xu Z."/>
        </authorList>
    </citation>
    <scope>NUCLEOTIDE SEQUENCE</scope>
    <source>
        <strain evidence="2">A2</strain>
    </source>
</reference>
<gene>
    <name evidence="2" type="ORF">J4H91_04140</name>
</gene>
<evidence type="ECO:0000259" key="1">
    <source>
        <dbReference type="Pfam" id="PF00085"/>
    </source>
</evidence>
<comment type="caution">
    <text evidence="2">The sequence shown here is derived from an EMBL/GenBank/DDBJ whole genome shotgun (WGS) entry which is preliminary data.</text>
</comment>